<evidence type="ECO:0000256" key="12">
    <source>
        <dbReference type="ARBA" id="ARBA00024548"/>
    </source>
</evidence>
<dbReference type="SMR" id="A0A5F9C547"/>
<feature type="domain" description="AMP-dependent synthetase/ligase" evidence="24">
    <location>
        <begin position="97"/>
        <end position="420"/>
    </location>
</feature>
<evidence type="ECO:0000256" key="19">
    <source>
        <dbReference type="ARBA" id="ARBA00036271"/>
    </source>
</evidence>
<dbReference type="GO" id="GO:0005902">
    <property type="term" value="C:microvillus"/>
    <property type="evidence" value="ECO:0007669"/>
    <property type="project" value="Ensembl"/>
</dbReference>
<dbReference type="GO" id="GO:0031957">
    <property type="term" value="F:very long-chain fatty acid-CoA ligase activity"/>
    <property type="evidence" value="ECO:0007669"/>
    <property type="project" value="Ensembl"/>
</dbReference>
<reference evidence="26" key="2">
    <citation type="submission" date="2025-08" db="UniProtKB">
        <authorList>
            <consortium name="Ensembl"/>
        </authorList>
    </citation>
    <scope>IDENTIFICATION</scope>
    <source>
        <strain evidence="26">Thorbecke</strain>
    </source>
</reference>
<dbReference type="Pfam" id="PF00501">
    <property type="entry name" value="AMP-binding"/>
    <property type="match status" value="1"/>
</dbReference>
<name>A0A5F9C547_RABIT</name>
<dbReference type="InterPro" id="IPR045851">
    <property type="entry name" value="AMP-bd_C_sf"/>
</dbReference>
<dbReference type="EC" id="6.2.1.3" evidence="14"/>
<feature type="region of interest" description="Disordered" evidence="23">
    <location>
        <begin position="663"/>
        <end position="692"/>
    </location>
</feature>
<dbReference type="GO" id="GO:0042760">
    <property type="term" value="P:very long-chain fatty acid catabolic process"/>
    <property type="evidence" value="ECO:0007669"/>
    <property type="project" value="Ensembl"/>
</dbReference>
<dbReference type="GO" id="GO:0090433">
    <property type="term" value="F:palmitoyl-CoA ligase activity"/>
    <property type="evidence" value="ECO:0007669"/>
    <property type="project" value="Ensembl"/>
</dbReference>
<dbReference type="InterPro" id="IPR022272">
    <property type="entry name" value="Lipocalin_CS"/>
</dbReference>
<dbReference type="GO" id="GO:0051649">
    <property type="term" value="P:establishment of localization in cell"/>
    <property type="evidence" value="ECO:0007669"/>
    <property type="project" value="Ensembl"/>
</dbReference>
<keyword evidence="6" id="KW-0547">Nucleotide-binding</keyword>
<evidence type="ECO:0000256" key="22">
    <source>
        <dbReference type="ARBA" id="ARBA00048666"/>
    </source>
</evidence>
<keyword evidence="4" id="KW-0436">Ligase</keyword>
<dbReference type="InterPro" id="IPR020845">
    <property type="entry name" value="AMP-binding_CS"/>
</dbReference>
<dbReference type="PROSITE" id="PS00213">
    <property type="entry name" value="LIPOCALIN"/>
    <property type="match status" value="1"/>
</dbReference>
<evidence type="ECO:0000256" key="7">
    <source>
        <dbReference type="ARBA" id="ARBA00022832"/>
    </source>
</evidence>
<dbReference type="GO" id="GO:0000166">
    <property type="term" value="F:nucleotide binding"/>
    <property type="evidence" value="ECO:0007669"/>
    <property type="project" value="UniProtKB-KW"/>
</dbReference>
<dbReference type="GO" id="GO:0090434">
    <property type="term" value="F:oleoyl-CoA ligase activity"/>
    <property type="evidence" value="ECO:0007669"/>
    <property type="project" value="Ensembl"/>
</dbReference>
<evidence type="ECO:0000256" key="3">
    <source>
        <dbReference type="ARBA" id="ARBA00022448"/>
    </source>
</evidence>
<dbReference type="Gene3D" id="3.40.50.12780">
    <property type="entry name" value="N-terminal domain of ligase-like"/>
    <property type="match status" value="1"/>
</dbReference>
<evidence type="ECO:0000256" key="9">
    <source>
        <dbReference type="ARBA" id="ARBA00023055"/>
    </source>
</evidence>
<dbReference type="STRING" id="9986.ENSOCUP00000028886"/>
<dbReference type="GO" id="GO:0047676">
    <property type="term" value="F:arachidonate-CoA ligase activity"/>
    <property type="evidence" value="ECO:0007669"/>
    <property type="project" value="UniProtKB-EC"/>
</dbReference>
<dbReference type="FunFam" id="3.30.300.30:FF:000002">
    <property type="entry name" value="Long-chain fatty acid transport protein 1"/>
    <property type="match status" value="1"/>
</dbReference>
<reference evidence="26" key="3">
    <citation type="submission" date="2025-09" db="UniProtKB">
        <authorList>
            <consortium name="Ensembl"/>
        </authorList>
    </citation>
    <scope>IDENTIFICATION</scope>
    <source>
        <strain evidence="26">Thorbecke</strain>
    </source>
</reference>
<dbReference type="GO" id="GO:0005789">
    <property type="term" value="C:endoplasmic reticulum membrane"/>
    <property type="evidence" value="ECO:0007669"/>
    <property type="project" value="Ensembl"/>
</dbReference>
<keyword evidence="11" id="KW-0472">Membrane</keyword>
<keyword evidence="7" id="KW-0276">Fatty acid metabolism</keyword>
<dbReference type="PANTHER" id="PTHR43107:SF11">
    <property type="entry name" value="LONG-CHAIN FATTY ACID TRANSPORT PROTEIN 4"/>
    <property type="match status" value="1"/>
</dbReference>
<dbReference type="GO" id="GO:0001579">
    <property type="term" value="P:medium-chain fatty acid transport"/>
    <property type="evidence" value="ECO:0007669"/>
    <property type="project" value="Ensembl"/>
</dbReference>
<dbReference type="GO" id="GO:0043588">
    <property type="term" value="P:skin development"/>
    <property type="evidence" value="ECO:0007669"/>
    <property type="project" value="Ensembl"/>
</dbReference>
<reference evidence="26 27" key="1">
    <citation type="journal article" date="2011" name="Nature">
        <title>A high-resolution map of human evolutionary constraint using 29 mammals.</title>
        <authorList>
            <person name="Lindblad-Toh K."/>
            <person name="Garber M."/>
            <person name="Zuk O."/>
            <person name="Lin M.F."/>
            <person name="Parker B.J."/>
            <person name="Washietl S."/>
            <person name="Kheradpour P."/>
            <person name="Ernst J."/>
            <person name="Jordan G."/>
            <person name="Mauceli E."/>
            <person name="Ward L.D."/>
            <person name="Lowe C.B."/>
            <person name="Holloway A.K."/>
            <person name="Clamp M."/>
            <person name="Gnerre S."/>
            <person name="Alfoldi J."/>
            <person name="Beal K."/>
            <person name="Chang J."/>
            <person name="Clawson H."/>
            <person name="Cuff J."/>
            <person name="Di Palma F."/>
            <person name="Fitzgerald S."/>
            <person name="Flicek P."/>
            <person name="Guttman M."/>
            <person name="Hubisz M.J."/>
            <person name="Jaffe D.B."/>
            <person name="Jungreis I."/>
            <person name="Kent W.J."/>
            <person name="Kostka D."/>
            <person name="Lara M."/>
            <person name="Martins A.L."/>
            <person name="Massingham T."/>
            <person name="Moltke I."/>
            <person name="Raney B.J."/>
            <person name="Rasmussen M.D."/>
            <person name="Robinson J."/>
            <person name="Stark A."/>
            <person name="Vilella A.J."/>
            <person name="Wen J."/>
            <person name="Xie X."/>
            <person name="Zody M.C."/>
            <person name="Baldwin J."/>
            <person name="Bloom T."/>
            <person name="Chin C.W."/>
            <person name="Heiman D."/>
            <person name="Nicol R."/>
            <person name="Nusbaum C."/>
            <person name="Young S."/>
            <person name="Wilkinson J."/>
            <person name="Worley K.C."/>
            <person name="Kovar C.L."/>
            <person name="Muzny D.M."/>
            <person name="Gibbs R.A."/>
            <person name="Cree A."/>
            <person name="Dihn H.H."/>
            <person name="Fowler G."/>
            <person name="Jhangiani S."/>
            <person name="Joshi V."/>
            <person name="Lee S."/>
            <person name="Lewis L.R."/>
            <person name="Nazareth L.V."/>
            <person name="Okwuonu G."/>
            <person name="Santibanez J."/>
            <person name="Warren W.C."/>
            <person name="Mardis E.R."/>
            <person name="Weinstock G.M."/>
            <person name="Wilson R.K."/>
            <person name="Delehaunty K."/>
            <person name="Dooling D."/>
            <person name="Fronik C."/>
            <person name="Fulton L."/>
            <person name="Fulton B."/>
            <person name="Graves T."/>
            <person name="Minx P."/>
            <person name="Sodergren E."/>
            <person name="Birney E."/>
            <person name="Margulies E.H."/>
            <person name="Herrero J."/>
            <person name="Green E.D."/>
            <person name="Haussler D."/>
            <person name="Siepel A."/>
            <person name="Goldman N."/>
            <person name="Pollard K.S."/>
            <person name="Pedersen J.S."/>
            <person name="Lander E.S."/>
            <person name="Kellis M."/>
        </authorList>
    </citation>
    <scope>NUCLEOTIDE SEQUENCE [LARGE SCALE GENOMIC DNA]</scope>
    <source>
        <strain evidence="27">Thorbecke</strain>
    </source>
</reference>
<feature type="domain" description="AMP-binding enzyme C-terminal" evidence="25">
    <location>
        <begin position="536"/>
        <end position="611"/>
    </location>
</feature>
<evidence type="ECO:0000313" key="26">
    <source>
        <dbReference type="Ensembl" id="ENSOCUP00000028886.1"/>
    </source>
</evidence>
<evidence type="ECO:0000256" key="13">
    <source>
        <dbReference type="ARBA" id="ARBA00026113"/>
    </source>
</evidence>
<evidence type="ECO:0000256" key="23">
    <source>
        <dbReference type="SAM" id="MobiDB-lite"/>
    </source>
</evidence>
<comment type="catalytic activity">
    <reaction evidence="22">
        <text>tetracosanoate + ATP + CoA = tetracosanoyl-CoA + AMP + diphosphate</text>
        <dbReference type="Rhea" id="RHEA:33639"/>
        <dbReference type="ChEBI" id="CHEBI:30616"/>
        <dbReference type="ChEBI" id="CHEBI:31014"/>
        <dbReference type="ChEBI" id="CHEBI:33019"/>
        <dbReference type="ChEBI" id="CHEBI:57287"/>
        <dbReference type="ChEBI" id="CHEBI:65052"/>
        <dbReference type="ChEBI" id="CHEBI:456215"/>
    </reaction>
    <physiologicalReaction direction="left-to-right" evidence="22">
        <dbReference type="Rhea" id="RHEA:33640"/>
    </physiologicalReaction>
</comment>
<evidence type="ECO:0000256" key="11">
    <source>
        <dbReference type="ARBA" id="ARBA00023136"/>
    </source>
</evidence>
<comment type="subcellular location">
    <subcellularLocation>
        <location evidence="1">Endomembrane system</location>
    </subcellularLocation>
</comment>
<dbReference type="GO" id="GO:0005324">
    <property type="term" value="F:long-chain fatty acid transmembrane transporter activity"/>
    <property type="evidence" value="ECO:0007669"/>
    <property type="project" value="Ensembl"/>
</dbReference>
<keyword evidence="5" id="KW-0812">Transmembrane</keyword>
<keyword evidence="9" id="KW-0445">Lipid transport</keyword>
<comment type="catalytic activity">
    <reaction evidence="12">
        <text>(5Z,8Z,11Z,14Z)-eicosatetraenoate + ATP + CoA = (5Z,8Z,11Z,14Z)-eicosatetraenoyl-CoA + AMP + diphosphate</text>
        <dbReference type="Rhea" id="RHEA:19713"/>
        <dbReference type="ChEBI" id="CHEBI:30616"/>
        <dbReference type="ChEBI" id="CHEBI:32395"/>
        <dbReference type="ChEBI" id="CHEBI:33019"/>
        <dbReference type="ChEBI" id="CHEBI:57287"/>
        <dbReference type="ChEBI" id="CHEBI:57368"/>
        <dbReference type="ChEBI" id="CHEBI:456215"/>
        <dbReference type="EC" id="6.2.1.15"/>
    </reaction>
    <physiologicalReaction direction="left-to-right" evidence="12">
        <dbReference type="Rhea" id="RHEA:19714"/>
    </physiologicalReaction>
</comment>
<accession>A0A5F9C547</accession>
<dbReference type="FunCoup" id="A0A5F9C547">
    <property type="interactions" value="277"/>
</dbReference>
<gene>
    <name evidence="26" type="primary">SLC27A4</name>
</gene>
<evidence type="ECO:0000256" key="14">
    <source>
        <dbReference type="ARBA" id="ARBA00026121"/>
    </source>
</evidence>
<evidence type="ECO:0000256" key="20">
    <source>
        <dbReference type="ARBA" id="ARBA00036527"/>
    </source>
</evidence>
<evidence type="ECO:0000256" key="18">
    <source>
        <dbReference type="ARBA" id="ARBA00036233"/>
    </source>
</evidence>
<evidence type="ECO:0000256" key="2">
    <source>
        <dbReference type="ARBA" id="ARBA00006432"/>
    </source>
</evidence>
<dbReference type="GO" id="GO:0043065">
    <property type="term" value="P:positive regulation of apoptotic process"/>
    <property type="evidence" value="ECO:0007669"/>
    <property type="project" value="Ensembl"/>
</dbReference>
<organism evidence="26 27">
    <name type="scientific">Oryctolagus cuniculus</name>
    <name type="common">Rabbit</name>
    <dbReference type="NCBI Taxonomy" id="9986"/>
    <lineage>
        <taxon>Eukaryota</taxon>
        <taxon>Metazoa</taxon>
        <taxon>Chordata</taxon>
        <taxon>Craniata</taxon>
        <taxon>Vertebrata</taxon>
        <taxon>Euteleostomi</taxon>
        <taxon>Mammalia</taxon>
        <taxon>Eutheria</taxon>
        <taxon>Euarchontoglires</taxon>
        <taxon>Glires</taxon>
        <taxon>Lagomorpha</taxon>
        <taxon>Leporidae</taxon>
        <taxon>Oryctolagus</taxon>
    </lineage>
</organism>
<dbReference type="InterPro" id="IPR042099">
    <property type="entry name" value="ANL_N_sf"/>
</dbReference>
<evidence type="ECO:0000256" key="5">
    <source>
        <dbReference type="ARBA" id="ARBA00022692"/>
    </source>
</evidence>
<comment type="catalytic activity">
    <reaction evidence="19">
        <text>a fatty acid(in) = a fatty acid(out)</text>
        <dbReference type="Rhea" id="RHEA:38879"/>
        <dbReference type="ChEBI" id="CHEBI:28868"/>
    </reaction>
</comment>
<dbReference type="GO" id="GO:0031526">
    <property type="term" value="C:brush border membrane"/>
    <property type="evidence" value="ECO:0007669"/>
    <property type="project" value="Ensembl"/>
</dbReference>
<evidence type="ECO:0000256" key="4">
    <source>
        <dbReference type="ARBA" id="ARBA00022598"/>
    </source>
</evidence>
<dbReference type="EC" id="6.2.1.15" evidence="13"/>
<dbReference type="GO" id="GO:0044539">
    <property type="term" value="P:long-chain fatty acid import into cell"/>
    <property type="evidence" value="ECO:0007669"/>
    <property type="project" value="Ensembl"/>
</dbReference>
<dbReference type="PROSITE" id="PS00455">
    <property type="entry name" value="AMP_BINDING"/>
    <property type="match status" value="1"/>
</dbReference>
<evidence type="ECO:0000256" key="16">
    <source>
        <dbReference type="ARBA" id="ARBA00035842"/>
    </source>
</evidence>
<evidence type="ECO:0000256" key="21">
    <source>
        <dbReference type="ARBA" id="ARBA00041297"/>
    </source>
</evidence>
<dbReference type="PANTHER" id="PTHR43107">
    <property type="entry name" value="LONG-CHAIN FATTY ACID TRANSPORT PROTEIN"/>
    <property type="match status" value="1"/>
</dbReference>
<dbReference type="Ensembl" id="ENSOCUT00000034547.1">
    <property type="protein sequence ID" value="ENSOCUP00000028886.1"/>
    <property type="gene ID" value="ENSOCUG00000008838.4"/>
</dbReference>
<keyword evidence="10" id="KW-0443">Lipid metabolism</keyword>
<evidence type="ECO:0000256" key="10">
    <source>
        <dbReference type="ARBA" id="ARBA00023098"/>
    </source>
</evidence>
<proteinExistence type="inferred from homology"/>
<dbReference type="InParanoid" id="A0A5F9C547"/>
<evidence type="ECO:0000256" key="6">
    <source>
        <dbReference type="ARBA" id="ARBA00022741"/>
    </source>
</evidence>
<dbReference type="AlphaFoldDB" id="A0A5F9C547"/>
<dbReference type="Gene3D" id="3.30.300.30">
    <property type="match status" value="1"/>
</dbReference>
<comment type="similarity">
    <text evidence="2">Belongs to the ATP-dependent AMP-binding enzyme family.</text>
</comment>
<dbReference type="Pfam" id="PF13193">
    <property type="entry name" value="AMP-binding_C"/>
    <property type="match status" value="1"/>
</dbReference>
<sequence length="736" mass="81318">MPGVHIRAQPCLTWEALGKPWRHVGLGSATLWGAGSGGGLRAGVHSPDWGFGCPPPQPQPWQLPARPLRSGGLVLLKVKAKVRRYLRERATVPVLFASTVRRHPDKTALIFEGTDTRWTFRQLDGYSSSVANFLQARGLAPGDVAALFMENRNEFVGLWLGMAKLGVEAALINTNLRRDALRHCLTTSRARALIFGSEMAAAVCEIHASLDPSLSLLCCGSWEPSAVPTGTEHLDPLLDAAPKHLPSRPDKGFTDKLFYIYTSGTTGMPKAAIVVHSRYYRMAALVYYGFRMRPDDIIYDCLPLYHSAGNIVGIGQCLIHGMTVVIRKKFSASRFWDDCIKYNCTIVQYIGELCRYLLNQPPREAETQHQVRMALGNGLRQSIWTSFSSRFRIPQVAEFYGATECNCSLGNFDSQVGACGFNSRILSFVYPIRLVRVNEDTMELIRGPDGVCIPCQPGEPGQLVGRIIQQDPLRRFDGYLNQGANNKKIAKDVFKKGDQAYLSGDVLVMDELGYLYFRDRTGDTFRWKGENVSTTEVEGTLSRLLDMADVAVYGVEVPGTEGRAGMAAVASPAGTCDLEHFAQVLEKELPLYARPIFLRFLPELHKTGTYKLLKTELRKEGFDPAVVKDPLFYLDARQGRYVPLDRQAYTRIQARGREAVICPPRPSEGPWAMPDQSKPGLAPPAQGAGPSLHDCQVTHCRPPTRPAEVFCESHLSRLAFWAGGSRGSGVSRTPSG</sequence>
<comment type="catalytic activity">
    <reaction evidence="20">
        <text>a very long-chain fatty acid + ATP + CoA = a very long-chain fatty acyl-CoA + AMP + diphosphate</text>
        <dbReference type="Rhea" id="RHEA:54536"/>
        <dbReference type="ChEBI" id="CHEBI:30616"/>
        <dbReference type="ChEBI" id="CHEBI:33019"/>
        <dbReference type="ChEBI" id="CHEBI:57287"/>
        <dbReference type="ChEBI" id="CHEBI:58950"/>
        <dbReference type="ChEBI" id="CHEBI:138261"/>
        <dbReference type="ChEBI" id="CHEBI:456215"/>
    </reaction>
    <physiologicalReaction direction="left-to-right" evidence="20">
        <dbReference type="Rhea" id="RHEA:54537"/>
    </physiologicalReaction>
</comment>
<keyword evidence="8" id="KW-1133">Transmembrane helix</keyword>
<evidence type="ECO:0000259" key="24">
    <source>
        <dbReference type="Pfam" id="PF00501"/>
    </source>
</evidence>
<evidence type="ECO:0000256" key="17">
    <source>
        <dbReference type="ARBA" id="ARBA00035938"/>
    </source>
</evidence>
<comment type="catalytic activity">
    <reaction evidence="17">
        <text>(9Z)-octadecenoate(out) = (9Z)-octadecenoate(in)</text>
        <dbReference type="Rhea" id="RHEA:33655"/>
        <dbReference type="ChEBI" id="CHEBI:30823"/>
    </reaction>
</comment>
<dbReference type="NCBIfam" id="NF006134">
    <property type="entry name" value="PRK08279.1"/>
    <property type="match status" value="1"/>
</dbReference>
<dbReference type="GeneTree" id="ENSGT00940000158646"/>
<evidence type="ECO:0000259" key="25">
    <source>
        <dbReference type="Pfam" id="PF13193"/>
    </source>
</evidence>
<dbReference type="InterPro" id="IPR025110">
    <property type="entry name" value="AMP-bd_C"/>
</dbReference>
<protein>
    <recommendedName>
        <fullName evidence="15">Arachidonate--CoA ligase</fullName>
        <ecNumber evidence="13">6.2.1.15</ecNumber>
        <ecNumber evidence="14">6.2.1.3</ecNumber>
    </recommendedName>
    <alternativeName>
        <fullName evidence="21">Long-chain-fatty-acid--CoA ligase</fullName>
    </alternativeName>
</protein>
<dbReference type="Proteomes" id="UP000001811">
    <property type="component" value="Unplaced"/>
</dbReference>
<dbReference type="SUPFAM" id="SSF56801">
    <property type="entry name" value="Acetyl-CoA synthetase-like"/>
    <property type="match status" value="1"/>
</dbReference>
<comment type="catalytic activity">
    <reaction evidence="16">
        <text>(9Z,12Z)-octadecadienoate(out) = (9Z,12Z)-octadecadienoate(in)</text>
        <dbReference type="Rhea" id="RHEA:45264"/>
        <dbReference type="ChEBI" id="CHEBI:30245"/>
    </reaction>
</comment>
<evidence type="ECO:0000256" key="1">
    <source>
        <dbReference type="ARBA" id="ARBA00004308"/>
    </source>
</evidence>
<dbReference type="GO" id="GO:0044381">
    <property type="term" value="P:glucose import in response to insulin stimulus"/>
    <property type="evidence" value="ECO:0007669"/>
    <property type="project" value="Ensembl"/>
</dbReference>
<dbReference type="GO" id="GO:1990379">
    <property type="term" value="P:lipid transport across blood-brain barrier"/>
    <property type="evidence" value="ECO:0007669"/>
    <property type="project" value="Ensembl"/>
</dbReference>
<evidence type="ECO:0000256" key="8">
    <source>
        <dbReference type="ARBA" id="ARBA00022989"/>
    </source>
</evidence>
<dbReference type="FunFam" id="3.40.50.12780:FF:000008">
    <property type="entry name" value="Long-chain fatty acid transport protein 4"/>
    <property type="match status" value="1"/>
</dbReference>
<dbReference type="CDD" id="cd05939">
    <property type="entry name" value="hsFATP4_like"/>
    <property type="match status" value="1"/>
</dbReference>
<feature type="compositionally biased region" description="Low complexity" evidence="23">
    <location>
        <begin position="679"/>
        <end position="690"/>
    </location>
</feature>
<dbReference type="Bgee" id="ENSOCUG00000008838">
    <property type="expression patterns" value="Expressed in prefrontal cortex and 17 other cell types or tissues"/>
</dbReference>
<dbReference type="GO" id="GO:0046627">
    <property type="term" value="P:negative regulation of insulin receptor signaling pathway"/>
    <property type="evidence" value="ECO:0007669"/>
    <property type="project" value="Ensembl"/>
</dbReference>
<keyword evidence="3" id="KW-0813">Transport</keyword>
<evidence type="ECO:0000313" key="27">
    <source>
        <dbReference type="Proteomes" id="UP000001811"/>
    </source>
</evidence>
<dbReference type="InterPro" id="IPR000873">
    <property type="entry name" value="AMP-dep_synth/lig_dom"/>
</dbReference>
<comment type="catalytic activity">
    <reaction evidence="18">
        <text>hexadecanoate(out) = hexadecanoate(in)</text>
        <dbReference type="Rhea" id="RHEA:45256"/>
        <dbReference type="ChEBI" id="CHEBI:7896"/>
    </reaction>
</comment>
<evidence type="ECO:0000256" key="15">
    <source>
        <dbReference type="ARBA" id="ARBA00032120"/>
    </source>
</evidence>
<keyword evidence="27" id="KW-1185">Reference proteome</keyword>